<feature type="region of interest" description="Disordered" evidence="2">
    <location>
        <begin position="1"/>
        <end position="20"/>
    </location>
</feature>
<dbReference type="Gene3D" id="2.40.50.40">
    <property type="match status" value="1"/>
</dbReference>
<evidence type="ECO:0000256" key="1">
    <source>
        <dbReference type="ARBA" id="ARBA00011353"/>
    </source>
</evidence>
<dbReference type="CDD" id="cd00024">
    <property type="entry name" value="CD_CSD"/>
    <property type="match status" value="1"/>
</dbReference>
<sequence length="778" mass="86266">MANNAFPTRPLKKPHLHKESQTTLNYASINDAVEPPLPYVPSHDVRPIKPTLADRCPIDGMKTTIVSRRYRNKCGDPIFTVRLERLHPKDDDDLPAVKEKEIGFEDIEDYVSKAELERFETTWYDPDEVMPGIVIGAPGFEKTQTWEGPSTTTSTSDEGSGRSSKRTKKVPTREFVDMLPPIRRPGRPPKKTAAVMGVGPAPAVNSHDGHQSEEEAYDFDADIEDEVDPANVRGTGGFVLIPSSRSASASSQVKAGASVGDPVRKLPVVSEHSSSASEDGSSASEDEEPDELLMGFNPHRTKDQDHRAPTSASSVNRRGRGPRPSRAGKSTEPRSGSLLAYVESNHIATNPAIRKSPTHQPTSPTHANILAEKAAQEGEGEGEEEEDAVLPDAMPVTYESIERDEDPTNNDPLPAPAPAAEAEGQAPPKRPVEIIEISSDSESELSPSSTPNQKQLADLSPARRQRMAELEREGEQLQIERAAMEARRAEIMRAREEEHRRNFQAEEEQKNILRAQEEREQIRLAEEYERRAAQQHLPAPGSSPPTFTATIRPSPKAVRSPTTIRRRGSSGAARSPTLRRRGSSGAARSPTAIRRSFLHSARPHMQHAQGTSADNAICLDDDEDDTQGNNIGDGAGGNPQDGTVPDEYYDDSTNDDDNSSITDSVRGFSYSSVIDHKKEDGVFVYLVKWDEKPHPPEDESWFPEDEMGHGAKQIIDNYLRELRKPSSPNTLRNPTIEYTVRPRWRLVQEREKARKAQEKRRARMERERERQMASGRVG</sequence>
<feature type="region of interest" description="Disordered" evidence="2">
    <location>
        <begin position="524"/>
        <end position="664"/>
    </location>
</feature>
<accession>A0ABR1Y9P7</accession>
<feature type="domain" description="Chromo" evidence="3">
    <location>
        <begin position="668"/>
        <end position="730"/>
    </location>
</feature>
<evidence type="ECO:0000259" key="3">
    <source>
        <dbReference type="PROSITE" id="PS50013"/>
    </source>
</evidence>
<feature type="compositionally biased region" description="Low complexity" evidence="2">
    <location>
        <begin position="418"/>
        <end position="427"/>
    </location>
</feature>
<evidence type="ECO:0000256" key="2">
    <source>
        <dbReference type="SAM" id="MobiDB-lite"/>
    </source>
</evidence>
<comment type="subunit">
    <text evidence="1">Component of the NuA4 histone acetyltransferase complex.</text>
</comment>
<name>A0ABR1Y9P7_9PEZI</name>
<feature type="compositionally biased region" description="Basic and acidic residues" evidence="2">
    <location>
        <begin position="466"/>
        <end position="475"/>
    </location>
</feature>
<gene>
    <name evidence="4" type="ORF">HDK90DRAFT_500257</name>
</gene>
<protein>
    <recommendedName>
        <fullName evidence="3">Chromo domain-containing protein</fullName>
    </recommendedName>
</protein>
<feature type="region of interest" description="Disordered" evidence="2">
    <location>
        <begin position="749"/>
        <end position="778"/>
    </location>
</feature>
<evidence type="ECO:0000313" key="4">
    <source>
        <dbReference type="EMBL" id="KAK8222679.1"/>
    </source>
</evidence>
<feature type="compositionally biased region" description="Low complexity" evidence="2">
    <location>
        <begin position="148"/>
        <end position="162"/>
    </location>
</feature>
<dbReference type="Proteomes" id="UP001492380">
    <property type="component" value="Unassembled WGS sequence"/>
</dbReference>
<keyword evidence="5" id="KW-1185">Reference proteome</keyword>
<dbReference type="InterPro" id="IPR023780">
    <property type="entry name" value="Chromo_domain"/>
</dbReference>
<dbReference type="EMBL" id="JBBWRZ010000015">
    <property type="protein sequence ID" value="KAK8222679.1"/>
    <property type="molecule type" value="Genomic_DNA"/>
</dbReference>
<feature type="region of interest" description="Disordered" evidence="2">
    <location>
        <begin position="140"/>
        <end position="171"/>
    </location>
</feature>
<comment type="caution">
    <text evidence="4">The sequence shown here is derived from an EMBL/GenBank/DDBJ whole genome shotgun (WGS) entry which is preliminary data.</text>
</comment>
<feature type="region of interest" description="Disordered" evidence="2">
    <location>
        <begin position="224"/>
        <end position="478"/>
    </location>
</feature>
<dbReference type="PROSITE" id="PS50013">
    <property type="entry name" value="CHROMO_2"/>
    <property type="match status" value="1"/>
</dbReference>
<feature type="compositionally biased region" description="Acidic residues" evidence="2">
    <location>
        <begin position="647"/>
        <end position="658"/>
    </location>
</feature>
<organism evidence="4 5">
    <name type="scientific">Phyllosticta capitalensis</name>
    <dbReference type="NCBI Taxonomy" id="121624"/>
    <lineage>
        <taxon>Eukaryota</taxon>
        <taxon>Fungi</taxon>
        <taxon>Dikarya</taxon>
        <taxon>Ascomycota</taxon>
        <taxon>Pezizomycotina</taxon>
        <taxon>Dothideomycetes</taxon>
        <taxon>Dothideomycetes incertae sedis</taxon>
        <taxon>Botryosphaeriales</taxon>
        <taxon>Phyllostictaceae</taxon>
        <taxon>Phyllosticta</taxon>
    </lineage>
</organism>
<proteinExistence type="predicted"/>
<dbReference type="SUPFAM" id="SSF54160">
    <property type="entry name" value="Chromo domain-like"/>
    <property type="match status" value="1"/>
</dbReference>
<dbReference type="InterPro" id="IPR016197">
    <property type="entry name" value="Chromo-like_dom_sf"/>
</dbReference>
<dbReference type="Pfam" id="PF00385">
    <property type="entry name" value="Chromo"/>
    <property type="match status" value="1"/>
</dbReference>
<feature type="compositionally biased region" description="Acidic residues" evidence="2">
    <location>
        <begin position="378"/>
        <end position="389"/>
    </location>
</feature>
<evidence type="ECO:0000313" key="5">
    <source>
        <dbReference type="Proteomes" id="UP001492380"/>
    </source>
</evidence>
<feature type="compositionally biased region" description="Low complexity" evidence="2">
    <location>
        <begin position="434"/>
        <end position="449"/>
    </location>
</feature>
<feature type="compositionally biased region" description="Low complexity" evidence="2">
    <location>
        <begin position="270"/>
        <end position="283"/>
    </location>
</feature>
<reference evidence="4 5" key="1">
    <citation type="submission" date="2024-04" db="EMBL/GenBank/DDBJ databases">
        <title>Phyllosticta paracitricarpa is synonymous to the EU quarantine fungus P. citricarpa based on phylogenomic analyses.</title>
        <authorList>
            <consortium name="Lawrence Berkeley National Laboratory"/>
            <person name="Van Ingen-Buijs V.A."/>
            <person name="Van Westerhoven A.C."/>
            <person name="Haridas S."/>
            <person name="Skiadas P."/>
            <person name="Martin F."/>
            <person name="Groenewald J.Z."/>
            <person name="Crous P.W."/>
            <person name="Seidl M.F."/>
        </authorList>
    </citation>
    <scope>NUCLEOTIDE SEQUENCE [LARGE SCALE GENOMIC DNA]</scope>
    <source>
        <strain evidence="4 5">CBS 123374</strain>
    </source>
</reference>
<dbReference type="InterPro" id="IPR000953">
    <property type="entry name" value="Chromo/chromo_shadow_dom"/>
</dbReference>